<keyword evidence="4 6" id="KW-1133">Transmembrane helix</keyword>
<evidence type="ECO:0000259" key="7">
    <source>
        <dbReference type="Pfam" id="PF00892"/>
    </source>
</evidence>
<comment type="similarity">
    <text evidence="2">Belongs to the EamA transporter family.</text>
</comment>
<evidence type="ECO:0000256" key="6">
    <source>
        <dbReference type="SAM" id="Phobius"/>
    </source>
</evidence>
<feature type="transmembrane region" description="Helical" evidence="6">
    <location>
        <begin position="32"/>
        <end position="51"/>
    </location>
</feature>
<feature type="transmembrane region" description="Helical" evidence="6">
    <location>
        <begin position="268"/>
        <end position="289"/>
    </location>
</feature>
<dbReference type="RefSeq" id="WP_131257616.1">
    <property type="nucleotide sequence ID" value="NZ_JBHSUS010000001.1"/>
</dbReference>
<feature type="transmembrane region" description="Helical" evidence="6">
    <location>
        <begin position="180"/>
        <end position="201"/>
    </location>
</feature>
<comment type="subcellular location">
    <subcellularLocation>
        <location evidence="1">Membrane</location>
        <topology evidence="1">Multi-pass membrane protein</topology>
    </subcellularLocation>
</comment>
<feature type="transmembrane region" description="Helical" evidence="6">
    <location>
        <begin position="88"/>
        <end position="107"/>
    </location>
</feature>
<feature type="domain" description="EamA" evidence="7">
    <location>
        <begin position="151"/>
        <end position="281"/>
    </location>
</feature>
<evidence type="ECO:0000256" key="3">
    <source>
        <dbReference type="ARBA" id="ARBA00022692"/>
    </source>
</evidence>
<dbReference type="Proteomes" id="UP001596364">
    <property type="component" value="Unassembled WGS sequence"/>
</dbReference>
<dbReference type="Pfam" id="PF00892">
    <property type="entry name" value="EamA"/>
    <property type="match status" value="2"/>
</dbReference>
<accession>A0ABW1XPF5</accession>
<evidence type="ECO:0000313" key="9">
    <source>
        <dbReference type="Proteomes" id="UP001596364"/>
    </source>
</evidence>
<feature type="domain" description="EamA" evidence="7">
    <location>
        <begin position="5"/>
        <end position="135"/>
    </location>
</feature>
<evidence type="ECO:0000256" key="1">
    <source>
        <dbReference type="ARBA" id="ARBA00004141"/>
    </source>
</evidence>
<protein>
    <submittedName>
        <fullName evidence="8">DMT family transporter</fullName>
    </submittedName>
</protein>
<evidence type="ECO:0000313" key="8">
    <source>
        <dbReference type="EMBL" id="MFC6441626.1"/>
    </source>
</evidence>
<feature type="transmembrane region" description="Helical" evidence="6">
    <location>
        <begin position="119"/>
        <end position="135"/>
    </location>
</feature>
<dbReference type="EMBL" id="JBHSUS010000001">
    <property type="protein sequence ID" value="MFC6441626.1"/>
    <property type="molecule type" value="Genomic_DNA"/>
</dbReference>
<gene>
    <name evidence="8" type="ORF">ACFP85_15845</name>
</gene>
<evidence type="ECO:0000256" key="4">
    <source>
        <dbReference type="ARBA" id="ARBA00022989"/>
    </source>
</evidence>
<comment type="caution">
    <text evidence="8">The sequence shown here is derived from an EMBL/GenBank/DDBJ whole genome shotgun (WGS) entry which is preliminary data.</text>
</comment>
<feature type="transmembrane region" description="Helical" evidence="6">
    <location>
        <begin position="245"/>
        <end position="262"/>
    </location>
</feature>
<evidence type="ECO:0000256" key="2">
    <source>
        <dbReference type="ARBA" id="ARBA00007362"/>
    </source>
</evidence>
<proteinExistence type="inferred from homology"/>
<feature type="transmembrane region" description="Helical" evidence="6">
    <location>
        <begin position="213"/>
        <end position="233"/>
    </location>
</feature>
<reference evidence="9" key="1">
    <citation type="journal article" date="2019" name="Int. J. Syst. Evol. Microbiol.">
        <title>The Global Catalogue of Microorganisms (GCM) 10K type strain sequencing project: providing services to taxonomists for standard genome sequencing and annotation.</title>
        <authorList>
            <consortium name="The Broad Institute Genomics Platform"/>
            <consortium name="The Broad Institute Genome Sequencing Center for Infectious Disease"/>
            <person name="Wu L."/>
            <person name="Ma J."/>
        </authorList>
    </citation>
    <scope>NUCLEOTIDE SEQUENCE [LARGE SCALE GENOMIC DNA]</scope>
    <source>
        <strain evidence="9">CGMCC 1.16031</strain>
    </source>
</reference>
<keyword evidence="5 6" id="KW-0472">Membrane</keyword>
<dbReference type="InterPro" id="IPR000620">
    <property type="entry name" value="EamA_dom"/>
</dbReference>
<keyword evidence="9" id="KW-1185">Reference proteome</keyword>
<sequence>MQVAVLFAICTLIWGSTWLVIRLQLGVVDPMVSVLYRFVIAAFLLLVWITLSRRSLRIPRQLHLPVAAGGLALYWLDYTLLYYGEEHLISAVVALMSCLMIYMNVLLRRWFFNKPVRRDVLLGASLGVIGLVLVFRPEFARLSTDSLLIGGILLVIGSNFFASVGNVLNEYVLEHGVPVVQLNFWGMSYAVIAMLLAIWIGGIPLTLPADSDFWLATVYLSVFGTVLAFGAYMKLMQKIGSDRSVFVVLLFPLVALVLSSWFENFQWQWQTLLGIGVILLGNATALGKLRLMRHLRPARQSA</sequence>
<feature type="transmembrane region" description="Helical" evidence="6">
    <location>
        <begin position="147"/>
        <end position="168"/>
    </location>
</feature>
<dbReference type="InterPro" id="IPR037185">
    <property type="entry name" value="EmrE-like"/>
</dbReference>
<feature type="transmembrane region" description="Helical" evidence="6">
    <location>
        <begin position="63"/>
        <end position="82"/>
    </location>
</feature>
<dbReference type="SUPFAM" id="SSF103481">
    <property type="entry name" value="Multidrug resistance efflux transporter EmrE"/>
    <property type="match status" value="2"/>
</dbReference>
<evidence type="ECO:0000256" key="5">
    <source>
        <dbReference type="ARBA" id="ARBA00023136"/>
    </source>
</evidence>
<keyword evidence="3 6" id="KW-0812">Transmembrane</keyword>
<dbReference type="PANTHER" id="PTHR32322:SF2">
    <property type="entry name" value="EAMA DOMAIN-CONTAINING PROTEIN"/>
    <property type="match status" value="1"/>
</dbReference>
<organism evidence="8 9">
    <name type="scientific">Pseudobowmanella zhangzhouensis</name>
    <dbReference type="NCBI Taxonomy" id="1537679"/>
    <lineage>
        <taxon>Bacteria</taxon>
        <taxon>Pseudomonadati</taxon>
        <taxon>Pseudomonadota</taxon>
        <taxon>Gammaproteobacteria</taxon>
        <taxon>Alteromonadales</taxon>
        <taxon>Alteromonadaceae</taxon>
    </lineage>
</organism>
<dbReference type="InterPro" id="IPR050638">
    <property type="entry name" value="AA-Vitamin_Transporters"/>
</dbReference>
<dbReference type="PANTHER" id="PTHR32322">
    <property type="entry name" value="INNER MEMBRANE TRANSPORTER"/>
    <property type="match status" value="1"/>
</dbReference>
<name>A0ABW1XPF5_9ALTE</name>